<dbReference type="OrthoDB" id="47007at2759"/>
<dbReference type="EMBL" id="JAAMPI010001375">
    <property type="protein sequence ID" value="KAF4625452.1"/>
    <property type="molecule type" value="Genomic_DNA"/>
</dbReference>
<keyword evidence="2" id="KW-1185">Reference proteome</keyword>
<dbReference type="AlphaFoldDB" id="A0A8H4VX39"/>
<accession>A0A8H4VX39</accession>
<protein>
    <submittedName>
        <fullName evidence="1">Uncharacterized protein</fullName>
    </submittedName>
</protein>
<sequence length="150" mass="16747">MYTTGRQGGLEVEASKTGSVYTNCDLLLSADAVPDSTVSLFRSAQISSNPWKACMPPSRGSTLGVRVSYVKVHRTFGQMIQMIFSPAGWAHLCPLDTRAWCYQERRMAPRILHFGVDELHWDCMGEVRCQCGVFGPDPGRMAFKGDRIRQ</sequence>
<proteinExistence type="predicted"/>
<gene>
    <name evidence="1" type="ORF">G7Y89_g12716</name>
</gene>
<comment type="caution">
    <text evidence="1">The sequence shown here is derived from an EMBL/GenBank/DDBJ whole genome shotgun (WGS) entry which is preliminary data.</text>
</comment>
<dbReference type="Proteomes" id="UP000566819">
    <property type="component" value="Unassembled WGS sequence"/>
</dbReference>
<dbReference type="PANTHER" id="PTHR33112">
    <property type="entry name" value="DOMAIN PROTEIN, PUTATIVE-RELATED"/>
    <property type="match status" value="1"/>
</dbReference>
<evidence type="ECO:0000313" key="1">
    <source>
        <dbReference type="EMBL" id="KAF4625452.1"/>
    </source>
</evidence>
<reference evidence="1 2" key="1">
    <citation type="submission" date="2020-03" db="EMBL/GenBank/DDBJ databases">
        <title>Draft Genome Sequence of Cudoniella acicularis.</title>
        <authorList>
            <person name="Buettner E."/>
            <person name="Kellner H."/>
        </authorList>
    </citation>
    <scope>NUCLEOTIDE SEQUENCE [LARGE SCALE GENOMIC DNA]</scope>
    <source>
        <strain evidence="1 2">DSM 108380</strain>
    </source>
</reference>
<name>A0A8H4VX39_9HELO</name>
<evidence type="ECO:0000313" key="2">
    <source>
        <dbReference type="Proteomes" id="UP000566819"/>
    </source>
</evidence>
<organism evidence="1 2">
    <name type="scientific">Cudoniella acicularis</name>
    <dbReference type="NCBI Taxonomy" id="354080"/>
    <lineage>
        <taxon>Eukaryota</taxon>
        <taxon>Fungi</taxon>
        <taxon>Dikarya</taxon>
        <taxon>Ascomycota</taxon>
        <taxon>Pezizomycotina</taxon>
        <taxon>Leotiomycetes</taxon>
        <taxon>Helotiales</taxon>
        <taxon>Tricladiaceae</taxon>
        <taxon>Cudoniella</taxon>
    </lineage>
</organism>
<dbReference type="PANTHER" id="PTHR33112:SF16">
    <property type="entry name" value="HETEROKARYON INCOMPATIBILITY DOMAIN-CONTAINING PROTEIN"/>
    <property type="match status" value="1"/>
</dbReference>